<proteinExistence type="predicted"/>
<organism evidence="6 7">
    <name type="scientific">Dinoroseobacter shibae (strain DSM 16493 / NCIMB 14021 / DFL 12)</name>
    <dbReference type="NCBI Taxonomy" id="398580"/>
    <lineage>
        <taxon>Bacteria</taxon>
        <taxon>Pseudomonadati</taxon>
        <taxon>Pseudomonadota</taxon>
        <taxon>Alphaproteobacteria</taxon>
        <taxon>Rhodobacterales</taxon>
        <taxon>Roseobacteraceae</taxon>
        <taxon>Dinoroseobacter</taxon>
    </lineage>
</organism>
<reference evidence="7" key="1">
    <citation type="journal article" date="2010" name="ISME J.">
        <title>The complete genome sequence of the algal symbiont Dinoroseobacter shibae: a hitchhiker's guide to life in the sea.</title>
        <authorList>
            <person name="Wagner-Dobler I."/>
            <person name="Ballhausen B."/>
            <person name="Berger M."/>
            <person name="Brinkhoff T."/>
            <person name="Buchholz I."/>
            <person name="Bunk B."/>
            <person name="Cypionka H."/>
            <person name="Daniel R."/>
            <person name="Drepper T."/>
            <person name="Gerdts G."/>
            <person name="Hahnke S."/>
            <person name="Han C."/>
            <person name="Jahn D."/>
            <person name="Kalhoefer D."/>
            <person name="Kiss H."/>
            <person name="Klenk H.P."/>
            <person name="Kyrpides N."/>
            <person name="Liebl W."/>
            <person name="Liesegang H."/>
            <person name="Meincke L."/>
            <person name="Pati A."/>
            <person name="Petersen J."/>
            <person name="Piekarski T."/>
            <person name="Pommerenke C."/>
            <person name="Pradella S."/>
            <person name="Pukall R."/>
            <person name="Rabus R."/>
            <person name="Stackebrandt E."/>
            <person name="Thole S."/>
            <person name="Thompson L."/>
            <person name="Tielen P."/>
            <person name="Tomasch J."/>
            <person name="von Jan M."/>
            <person name="Wanphrut N."/>
            <person name="Wichels A."/>
            <person name="Zech H."/>
            <person name="Simon M."/>
        </authorList>
    </citation>
    <scope>NUCLEOTIDE SEQUENCE [LARGE SCALE GENOMIC DNA]</scope>
    <source>
        <strain evidence="7">DSM 16493 / NCIMB 14021 / DFL 12</strain>
    </source>
</reference>
<dbReference type="HOGENOM" id="CLU_017584_5_0_5"/>
<dbReference type="OrthoDB" id="7618373at2"/>
<dbReference type="InterPro" id="IPR008920">
    <property type="entry name" value="TF_FadR/GntR_C"/>
</dbReference>
<dbReference type="EMBL" id="CP000832">
    <property type="protein sequence ID" value="ABV95658.1"/>
    <property type="molecule type" value="Genomic_DNA"/>
</dbReference>
<dbReference type="Gene3D" id="1.10.10.10">
    <property type="entry name" value="Winged helix-like DNA-binding domain superfamily/Winged helix DNA-binding domain"/>
    <property type="match status" value="1"/>
</dbReference>
<feature type="domain" description="HTH gntR-type" evidence="5">
    <location>
        <begin position="17"/>
        <end position="84"/>
    </location>
</feature>
<dbReference type="InterPro" id="IPR036388">
    <property type="entry name" value="WH-like_DNA-bd_sf"/>
</dbReference>
<dbReference type="Proteomes" id="UP000006833">
    <property type="component" value="Plasmid pDSHI02"/>
</dbReference>
<dbReference type="AlphaFoldDB" id="A8LTU1"/>
<dbReference type="GO" id="GO:0003677">
    <property type="term" value="F:DNA binding"/>
    <property type="evidence" value="ECO:0007669"/>
    <property type="project" value="UniProtKB-KW"/>
</dbReference>
<dbReference type="InterPro" id="IPR000524">
    <property type="entry name" value="Tscrpt_reg_HTH_GntR"/>
</dbReference>
<evidence type="ECO:0000256" key="4">
    <source>
        <dbReference type="SAM" id="MobiDB-lite"/>
    </source>
</evidence>
<keyword evidence="7" id="KW-1185">Reference proteome</keyword>
<dbReference type="SMART" id="SM00895">
    <property type="entry name" value="FCD"/>
    <property type="match status" value="1"/>
</dbReference>
<keyword evidence="3" id="KW-0804">Transcription</keyword>
<geneLocation type="plasmid" evidence="6 7">
    <name>pDSHI02</name>
</geneLocation>
<evidence type="ECO:0000313" key="7">
    <source>
        <dbReference type="Proteomes" id="UP000006833"/>
    </source>
</evidence>
<evidence type="ECO:0000313" key="6">
    <source>
        <dbReference type="EMBL" id="ABV95658.1"/>
    </source>
</evidence>
<dbReference type="Gene3D" id="1.20.120.530">
    <property type="entry name" value="GntR ligand-binding domain-like"/>
    <property type="match status" value="1"/>
</dbReference>
<keyword evidence="6" id="KW-0614">Plasmid</keyword>
<dbReference type="PROSITE" id="PS50949">
    <property type="entry name" value="HTH_GNTR"/>
    <property type="match status" value="1"/>
</dbReference>
<protein>
    <submittedName>
        <fullName evidence="6">Transcriptional regulator</fullName>
    </submittedName>
</protein>
<dbReference type="InterPro" id="IPR011711">
    <property type="entry name" value="GntR_C"/>
</dbReference>
<keyword evidence="1" id="KW-0805">Transcription regulation</keyword>
<gene>
    <name evidence="6" type="ordered locus">Dshi_3930</name>
</gene>
<dbReference type="SUPFAM" id="SSF48008">
    <property type="entry name" value="GntR ligand-binding domain-like"/>
    <property type="match status" value="1"/>
</dbReference>
<dbReference type="SMART" id="SM00345">
    <property type="entry name" value="HTH_GNTR"/>
    <property type="match status" value="1"/>
</dbReference>
<dbReference type="Pfam" id="PF07729">
    <property type="entry name" value="FCD"/>
    <property type="match status" value="1"/>
</dbReference>
<dbReference type="Pfam" id="PF00392">
    <property type="entry name" value="GntR"/>
    <property type="match status" value="1"/>
</dbReference>
<dbReference type="KEGG" id="dsh:Dshi_3930"/>
<dbReference type="InterPro" id="IPR036390">
    <property type="entry name" value="WH_DNA-bd_sf"/>
</dbReference>
<feature type="region of interest" description="Disordered" evidence="4">
    <location>
        <begin position="1"/>
        <end position="21"/>
    </location>
</feature>
<evidence type="ECO:0000256" key="1">
    <source>
        <dbReference type="ARBA" id="ARBA00023015"/>
    </source>
</evidence>
<keyword evidence="2" id="KW-0238">DNA-binding</keyword>
<dbReference type="CDD" id="cd07377">
    <property type="entry name" value="WHTH_GntR"/>
    <property type="match status" value="1"/>
</dbReference>
<name>A8LTU1_DINSH</name>
<dbReference type="GO" id="GO:0003700">
    <property type="term" value="F:DNA-binding transcription factor activity"/>
    <property type="evidence" value="ECO:0007669"/>
    <property type="project" value="InterPro"/>
</dbReference>
<feature type="compositionally biased region" description="Basic and acidic residues" evidence="4">
    <location>
        <begin position="1"/>
        <end position="17"/>
    </location>
</feature>
<dbReference type="PANTHER" id="PTHR43537:SF53">
    <property type="entry name" value="HTH-TYPE TRANSCRIPTIONAL REPRESSOR NANR"/>
    <property type="match status" value="1"/>
</dbReference>
<dbReference type="SUPFAM" id="SSF46785">
    <property type="entry name" value="Winged helix' DNA-binding domain"/>
    <property type="match status" value="1"/>
</dbReference>
<sequence>MDMDDLRVHDAAPDRAETTQNPVFEGVERAIHEQRLPPGTRLAEAELTEIYGVSRTIVRAGLQALSHAHLVTIRPNRGARVAQPTPEDAREVFEARELIEPRTAYEAARKATVADIAHLRRHSAEEQEALAARQHGRALRLGGAFHVEIARISGQRTLEGFVEELVARSALIISLYWARERVRCDTQCHSRLIDAISRHDADEAESLMRSHLLDIHSALDFGDDSADDTDLRGMLLG</sequence>
<accession>A8LTU1</accession>
<dbReference type="PANTHER" id="PTHR43537">
    <property type="entry name" value="TRANSCRIPTIONAL REGULATOR, GNTR FAMILY"/>
    <property type="match status" value="1"/>
</dbReference>
<evidence type="ECO:0000256" key="3">
    <source>
        <dbReference type="ARBA" id="ARBA00023163"/>
    </source>
</evidence>
<evidence type="ECO:0000256" key="2">
    <source>
        <dbReference type="ARBA" id="ARBA00023125"/>
    </source>
</evidence>
<evidence type="ECO:0000259" key="5">
    <source>
        <dbReference type="PROSITE" id="PS50949"/>
    </source>
</evidence>